<accession>A0A9Q1CIW1</accession>
<feature type="coiled-coil region" evidence="1">
    <location>
        <begin position="75"/>
        <end position="113"/>
    </location>
</feature>
<sequence>MQTQRNMGLTLKRWRSHAVFEIALFLQLISFGEVTSLLASNYTNLVTSSVPLSCHEICDYDKLFGIADCEVSASQEFLNERVDDIKKEKEKQLEKEEEEKRKAEEERVSIVKILLFK</sequence>
<comment type="caution">
    <text evidence="2">The sequence shown here is derived from an EMBL/GenBank/DDBJ whole genome shotgun (WGS) entry which is preliminary data.</text>
</comment>
<dbReference type="EMBL" id="JAIZAY010000002">
    <property type="protein sequence ID" value="KAJ8046177.1"/>
    <property type="molecule type" value="Genomic_DNA"/>
</dbReference>
<evidence type="ECO:0000313" key="2">
    <source>
        <dbReference type="EMBL" id="KAJ8046177.1"/>
    </source>
</evidence>
<evidence type="ECO:0000256" key="1">
    <source>
        <dbReference type="SAM" id="Coils"/>
    </source>
</evidence>
<protein>
    <submittedName>
        <fullName evidence="2">Uncharacterized protein</fullName>
    </submittedName>
</protein>
<proteinExistence type="predicted"/>
<organism evidence="2 3">
    <name type="scientific">Holothuria leucospilota</name>
    <name type="common">Black long sea cucumber</name>
    <name type="synonym">Mertensiothuria leucospilota</name>
    <dbReference type="NCBI Taxonomy" id="206669"/>
    <lineage>
        <taxon>Eukaryota</taxon>
        <taxon>Metazoa</taxon>
        <taxon>Echinodermata</taxon>
        <taxon>Eleutherozoa</taxon>
        <taxon>Echinozoa</taxon>
        <taxon>Holothuroidea</taxon>
        <taxon>Aspidochirotacea</taxon>
        <taxon>Aspidochirotida</taxon>
        <taxon>Holothuriidae</taxon>
        <taxon>Holothuria</taxon>
    </lineage>
</organism>
<evidence type="ECO:0000313" key="3">
    <source>
        <dbReference type="Proteomes" id="UP001152320"/>
    </source>
</evidence>
<dbReference type="Proteomes" id="UP001152320">
    <property type="component" value="Chromosome 2"/>
</dbReference>
<name>A0A9Q1CIW1_HOLLE</name>
<reference evidence="2" key="1">
    <citation type="submission" date="2021-10" db="EMBL/GenBank/DDBJ databases">
        <title>Tropical sea cucumber genome reveals ecological adaptation and Cuvierian tubules defense mechanism.</title>
        <authorList>
            <person name="Chen T."/>
        </authorList>
    </citation>
    <scope>NUCLEOTIDE SEQUENCE</scope>
    <source>
        <strain evidence="2">Nanhai2018</strain>
        <tissue evidence="2">Muscle</tissue>
    </source>
</reference>
<keyword evidence="1" id="KW-0175">Coiled coil</keyword>
<dbReference type="AlphaFoldDB" id="A0A9Q1CIW1"/>
<gene>
    <name evidence="2" type="ORF">HOLleu_04771</name>
</gene>
<keyword evidence="3" id="KW-1185">Reference proteome</keyword>